<evidence type="ECO:0000256" key="5">
    <source>
        <dbReference type="ARBA" id="ARBA00022980"/>
    </source>
</evidence>
<evidence type="ECO:0000256" key="6">
    <source>
        <dbReference type="ARBA" id="ARBA00023274"/>
    </source>
</evidence>
<evidence type="ECO:0000313" key="10">
    <source>
        <dbReference type="Proteomes" id="UP000289184"/>
    </source>
</evidence>
<dbReference type="Proteomes" id="UP000289184">
    <property type="component" value="Unassembled WGS sequence"/>
</dbReference>
<comment type="similarity">
    <text evidence="2 8">Belongs to the bacterial ribosomal protein bS20 family.</text>
</comment>
<keyword evidence="5 8" id="KW-0689">Ribosomal protein</keyword>
<name>A0A446C4R0_9BURK</name>
<dbReference type="GO" id="GO:0005829">
    <property type="term" value="C:cytosol"/>
    <property type="evidence" value="ECO:0007669"/>
    <property type="project" value="TreeGrafter"/>
</dbReference>
<dbReference type="InterPro" id="IPR002583">
    <property type="entry name" value="Ribosomal_bS20"/>
</dbReference>
<dbReference type="GO" id="GO:0015935">
    <property type="term" value="C:small ribosomal subunit"/>
    <property type="evidence" value="ECO:0007669"/>
    <property type="project" value="TreeGrafter"/>
</dbReference>
<evidence type="ECO:0000313" key="9">
    <source>
        <dbReference type="EMBL" id="SSW62856.1"/>
    </source>
</evidence>
<dbReference type="InterPro" id="IPR036510">
    <property type="entry name" value="Ribosomal_bS20_sf"/>
</dbReference>
<organism evidence="9 10">
    <name type="scientific">Achromobacter agilis</name>
    <dbReference type="NCBI Taxonomy" id="1353888"/>
    <lineage>
        <taxon>Bacteria</taxon>
        <taxon>Pseudomonadati</taxon>
        <taxon>Pseudomonadota</taxon>
        <taxon>Betaproteobacteria</taxon>
        <taxon>Burkholderiales</taxon>
        <taxon>Alcaligenaceae</taxon>
        <taxon>Achromobacter</taxon>
    </lineage>
</organism>
<dbReference type="GO" id="GO:0006412">
    <property type="term" value="P:translation"/>
    <property type="evidence" value="ECO:0007669"/>
    <property type="project" value="UniProtKB-UniRule"/>
</dbReference>
<evidence type="ECO:0000256" key="4">
    <source>
        <dbReference type="ARBA" id="ARBA00022884"/>
    </source>
</evidence>
<dbReference type="GO" id="GO:0003735">
    <property type="term" value="F:structural constituent of ribosome"/>
    <property type="evidence" value="ECO:0007669"/>
    <property type="project" value="InterPro"/>
</dbReference>
<proteinExistence type="inferred from homology"/>
<keyword evidence="6 8" id="KW-0687">Ribonucleoprotein</keyword>
<dbReference type="PANTHER" id="PTHR33398">
    <property type="entry name" value="30S RIBOSOMAL PROTEIN S20"/>
    <property type="match status" value="1"/>
</dbReference>
<evidence type="ECO:0000256" key="1">
    <source>
        <dbReference type="ARBA" id="ARBA00003134"/>
    </source>
</evidence>
<dbReference type="FunFam" id="1.20.58.110:FF:000001">
    <property type="entry name" value="30S ribosomal protein S20"/>
    <property type="match status" value="1"/>
</dbReference>
<evidence type="ECO:0000256" key="8">
    <source>
        <dbReference type="HAMAP-Rule" id="MF_00500"/>
    </source>
</evidence>
<reference evidence="9 10" key="1">
    <citation type="submission" date="2018-07" db="EMBL/GenBank/DDBJ databases">
        <authorList>
            <person name="Peeters C."/>
        </authorList>
    </citation>
    <scope>NUCLEOTIDE SEQUENCE [LARGE SCALE GENOMIC DNA]</scope>
    <source>
        <strain evidence="9 10">LMG 3411</strain>
    </source>
</reference>
<dbReference type="NCBIfam" id="TIGR00029">
    <property type="entry name" value="S20"/>
    <property type="match status" value="1"/>
</dbReference>
<evidence type="ECO:0000256" key="3">
    <source>
        <dbReference type="ARBA" id="ARBA00022730"/>
    </source>
</evidence>
<keyword evidence="4 8" id="KW-0694">RNA-binding</keyword>
<sequence length="99" mass="11026">MFDFAEFNLYSNMANTAQARKRARQSVERNKHNSSLRSMLRTAIKRVRQSIAAGDKATAGEVFQKASSVIDRVADKNIIHKNKAARHKSRLAAAIKALA</sequence>
<dbReference type="SUPFAM" id="SSF46992">
    <property type="entry name" value="Ribosomal protein S20"/>
    <property type="match status" value="1"/>
</dbReference>
<protein>
    <recommendedName>
        <fullName evidence="7 8">Small ribosomal subunit protein bS20</fullName>
    </recommendedName>
</protein>
<accession>A0A446C4R0</accession>
<dbReference type="Pfam" id="PF01649">
    <property type="entry name" value="Ribosomal_S20p"/>
    <property type="match status" value="1"/>
</dbReference>
<keyword evidence="10" id="KW-1185">Reference proteome</keyword>
<dbReference type="Gene3D" id="1.20.58.110">
    <property type="entry name" value="Ribosomal protein S20"/>
    <property type="match status" value="1"/>
</dbReference>
<dbReference type="AlphaFoldDB" id="A0A446C4R0"/>
<dbReference type="HAMAP" id="MF_00500">
    <property type="entry name" value="Ribosomal_bS20"/>
    <property type="match status" value="1"/>
</dbReference>
<comment type="function">
    <text evidence="1 8">Binds directly to 16S ribosomal RNA.</text>
</comment>
<keyword evidence="3 8" id="KW-0699">rRNA-binding</keyword>
<evidence type="ECO:0000256" key="7">
    <source>
        <dbReference type="ARBA" id="ARBA00035136"/>
    </source>
</evidence>
<evidence type="ECO:0000256" key="2">
    <source>
        <dbReference type="ARBA" id="ARBA00007634"/>
    </source>
</evidence>
<dbReference type="PANTHER" id="PTHR33398:SF1">
    <property type="entry name" value="SMALL RIBOSOMAL SUBUNIT PROTEIN BS20C"/>
    <property type="match status" value="1"/>
</dbReference>
<gene>
    <name evidence="8 9" type="primary">rpsT</name>
    <name evidence="9" type="ORF">AGI3411_00705</name>
</gene>
<dbReference type="EMBL" id="UFQB01000002">
    <property type="protein sequence ID" value="SSW62856.1"/>
    <property type="molecule type" value="Genomic_DNA"/>
</dbReference>
<dbReference type="GO" id="GO:0070181">
    <property type="term" value="F:small ribosomal subunit rRNA binding"/>
    <property type="evidence" value="ECO:0007669"/>
    <property type="project" value="TreeGrafter"/>
</dbReference>